<comment type="caution">
    <text evidence="5">The sequence shown here is derived from an EMBL/GenBank/DDBJ whole genome shotgun (WGS) entry which is preliminary data.</text>
</comment>
<dbReference type="InterPro" id="IPR008063">
    <property type="entry name" value="Fas_rcpt"/>
</dbReference>
<feature type="domain" description="TNFR-Cys" evidence="4">
    <location>
        <begin position="58"/>
        <end position="100"/>
    </location>
</feature>
<dbReference type="PANTHER" id="PTHR46838">
    <property type="entry name" value="TUMOR NECROSIS FACTOR RECEPTOR SUPERFAMILY MEMBER 14"/>
    <property type="match status" value="1"/>
</dbReference>
<evidence type="ECO:0000256" key="2">
    <source>
        <dbReference type="SAM" id="Phobius"/>
    </source>
</evidence>
<keyword evidence="2" id="KW-0812">Transmembrane</keyword>
<evidence type="ECO:0000259" key="4">
    <source>
        <dbReference type="PROSITE" id="PS50050"/>
    </source>
</evidence>
<dbReference type="GO" id="GO:0046642">
    <property type="term" value="P:negative regulation of alpha-beta T cell proliferation"/>
    <property type="evidence" value="ECO:0007669"/>
    <property type="project" value="TreeGrafter"/>
</dbReference>
<feature type="signal peptide" evidence="3">
    <location>
        <begin position="1"/>
        <end position="22"/>
    </location>
</feature>
<feature type="transmembrane region" description="Helical" evidence="2">
    <location>
        <begin position="194"/>
        <end position="215"/>
    </location>
</feature>
<dbReference type="SUPFAM" id="SSF57586">
    <property type="entry name" value="TNF receptor-like"/>
    <property type="match status" value="2"/>
</dbReference>
<dbReference type="GO" id="GO:0006915">
    <property type="term" value="P:apoptotic process"/>
    <property type="evidence" value="ECO:0007669"/>
    <property type="project" value="InterPro"/>
</dbReference>
<dbReference type="Pfam" id="PF00020">
    <property type="entry name" value="TNFR_c6"/>
    <property type="match status" value="2"/>
</dbReference>
<dbReference type="GO" id="GO:0050829">
    <property type="term" value="P:defense response to Gram-negative bacterium"/>
    <property type="evidence" value="ECO:0007669"/>
    <property type="project" value="TreeGrafter"/>
</dbReference>
<dbReference type="OrthoDB" id="10031141at2759"/>
<sequence>MCLKMYQIFLATQLLLFREAFSCEDWEYQIKQQCCPSCGAGYRVQEHCTASSGTSCVPCTNRTFMDHPNGLTKCFRCRVCDGGAHLSIKEECTYQKNTVCTCRTGYFCTHHIENSCERCKKHTVAPSGHIVIELGTENSDTKYKPCPPRTFSVANMSLSCDRWTNCSTLGMIEVQAGSATSDAICEHPGPSVSIAIVAAVLFLVLICILFITVIVKKRKCSRKGPAGGKKEEQNQEYLPIPESNPCLVEPMQETTPNLGEPAFTI</sequence>
<keyword evidence="2" id="KW-0472">Membrane</keyword>
<dbReference type="AlphaFoldDB" id="A0A9Q0X987"/>
<feature type="repeat" description="TNFR-Cys" evidence="1">
    <location>
        <begin position="58"/>
        <end position="100"/>
    </location>
</feature>
<organism evidence="5 6">
    <name type="scientific">Phrynocephalus forsythii</name>
    <dbReference type="NCBI Taxonomy" id="171643"/>
    <lineage>
        <taxon>Eukaryota</taxon>
        <taxon>Metazoa</taxon>
        <taxon>Chordata</taxon>
        <taxon>Craniata</taxon>
        <taxon>Vertebrata</taxon>
        <taxon>Euteleostomi</taxon>
        <taxon>Lepidosauria</taxon>
        <taxon>Squamata</taxon>
        <taxon>Bifurcata</taxon>
        <taxon>Unidentata</taxon>
        <taxon>Episquamata</taxon>
        <taxon>Toxicofera</taxon>
        <taxon>Iguania</taxon>
        <taxon>Acrodonta</taxon>
        <taxon>Agamidae</taxon>
        <taxon>Agaminae</taxon>
        <taxon>Phrynocephalus</taxon>
    </lineage>
</organism>
<comment type="caution">
    <text evidence="1">Lacks conserved residue(s) required for the propagation of feature annotation.</text>
</comment>
<dbReference type="Gene3D" id="2.10.50.10">
    <property type="entry name" value="Tumor Necrosis Factor Receptor, subunit A, domain 2"/>
    <property type="match status" value="3"/>
</dbReference>
<dbReference type="InterPro" id="IPR001368">
    <property type="entry name" value="TNFR/NGFR_Cys_rich_reg"/>
</dbReference>
<dbReference type="EMBL" id="JAPFRF010000020">
    <property type="protein sequence ID" value="KAJ7306449.1"/>
    <property type="molecule type" value="Genomic_DNA"/>
</dbReference>
<dbReference type="GO" id="GO:0004888">
    <property type="term" value="F:transmembrane signaling receptor activity"/>
    <property type="evidence" value="ECO:0007669"/>
    <property type="project" value="InterPro"/>
</dbReference>
<evidence type="ECO:0000313" key="5">
    <source>
        <dbReference type="EMBL" id="KAJ7306449.1"/>
    </source>
</evidence>
<keyword evidence="1" id="KW-1015">Disulfide bond</keyword>
<dbReference type="PROSITE" id="PS00652">
    <property type="entry name" value="TNFR_NGFR_1"/>
    <property type="match status" value="1"/>
</dbReference>
<name>A0A9Q0X987_9SAUR</name>
<dbReference type="PROSITE" id="PS50050">
    <property type="entry name" value="TNFR_NGFR_2"/>
    <property type="match status" value="1"/>
</dbReference>
<dbReference type="PANTHER" id="PTHR46838:SF1">
    <property type="entry name" value="TUMOR NECROSIS FACTOR RECEPTOR SUPERFAMILY MEMBER 14"/>
    <property type="match status" value="1"/>
</dbReference>
<proteinExistence type="predicted"/>
<dbReference type="GO" id="GO:0009897">
    <property type="term" value="C:external side of plasma membrane"/>
    <property type="evidence" value="ECO:0007669"/>
    <property type="project" value="TreeGrafter"/>
</dbReference>
<feature type="chain" id="PRO_5040502532" description="TNFR-Cys domain-containing protein" evidence="3">
    <location>
        <begin position="23"/>
        <end position="265"/>
    </location>
</feature>
<keyword evidence="6" id="KW-1185">Reference proteome</keyword>
<keyword evidence="2" id="KW-1133">Transmembrane helix</keyword>
<accession>A0A9Q0X987</accession>
<dbReference type="GO" id="GO:0050830">
    <property type="term" value="P:defense response to Gram-positive bacterium"/>
    <property type="evidence" value="ECO:0007669"/>
    <property type="project" value="TreeGrafter"/>
</dbReference>
<reference evidence="5" key="1">
    <citation type="journal article" date="2023" name="DNA Res.">
        <title>Chromosome-level genome assembly of Phrynocephalus forsythii using third-generation DNA sequencing and Hi-C analysis.</title>
        <authorList>
            <person name="Qi Y."/>
            <person name="Zhao W."/>
            <person name="Zhao Y."/>
            <person name="Niu C."/>
            <person name="Cao S."/>
            <person name="Zhang Y."/>
        </authorList>
    </citation>
    <scope>NUCLEOTIDE SEQUENCE</scope>
    <source>
        <tissue evidence="5">Muscle</tissue>
    </source>
</reference>
<dbReference type="SMART" id="SM00208">
    <property type="entry name" value="TNFR"/>
    <property type="match status" value="4"/>
</dbReference>
<evidence type="ECO:0000256" key="1">
    <source>
        <dbReference type="PROSITE-ProRule" id="PRU00206"/>
    </source>
</evidence>
<protein>
    <recommendedName>
        <fullName evidence="4">TNFR-Cys domain-containing protein</fullName>
    </recommendedName>
</protein>
<dbReference type="PRINTS" id="PR01680">
    <property type="entry name" value="TNFACTORR6"/>
</dbReference>
<dbReference type="FunFam" id="2.10.50.10:FF:000007">
    <property type="entry name" value="TNF receptor superfamily member 14"/>
    <property type="match status" value="1"/>
</dbReference>
<feature type="disulfide bond" evidence="1">
    <location>
        <begin position="59"/>
        <end position="74"/>
    </location>
</feature>
<keyword evidence="3" id="KW-0732">Signal</keyword>
<evidence type="ECO:0000256" key="3">
    <source>
        <dbReference type="SAM" id="SignalP"/>
    </source>
</evidence>
<dbReference type="GO" id="GO:0006955">
    <property type="term" value="P:immune response"/>
    <property type="evidence" value="ECO:0007669"/>
    <property type="project" value="InterPro"/>
</dbReference>
<dbReference type="GO" id="GO:0002720">
    <property type="term" value="P:positive regulation of cytokine production involved in immune response"/>
    <property type="evidence" value="ECO:0007669"/>
    <property type="project" value="TreeGrafter"/>
</dbReference>
<dbReference type="GO" id="GO:2000406">
    <property type="term" value="P:positive regulation of T cell migration"/>
    <property type="evidence" value="ECO:0007669"/>
    <property type="project" value="TreeGrafter"/>
</dbReference>
<gene>
    <name evidence="5" type="ORF">JRQ81_009802</name>
</gene>
<evidence type="ECO:0000313" key="6">
    <source>
        <dbReference type="Proteomes" id="UP001142489"/>
    </source>
</evidence>
<dbReference type="Proteomes" id="UP001142489">
    <property type="component" value="Unassembled WGS sequence"/>
</dbReference>
<dbReference type="GO" id="GO:0007165">
    <property type="term" value="P:signal transduction"/>
    <property type="evidence" value="ECO:0007669"/>
    <property type="project" value="InterPro"/>
</dbReference>